<reference evidence="1 4" key="2">
    <citation type="submission" date="2019-12" db="EMBL/GenBank/DDBJ databases">
        <authorList>
            <person name="Zheng J."/>
        </authorList>
    </citation>
    <scope>NUCLEOTIDE SEQUENCE [LARGE SCALE GENOMIC DNA]</scope>
    <source>
        <strain evidence="1 4">DSM 27347</strain>
    </source>
</reference>
<dbReference type="Proteomes" id="UP000436801">
    <property type="component" value="Unassembled WGS sequence"/>
</dbReference>
<reference evidence="2 3" key="1">
    <citation type="submission" date="2016-10" db="EMBL/GenBank/DDBJ databases">
        <authorList>
            <person name="Varghese N."/>
            <person name="Submissions S."/>
        </authorList>
    </citation>
    <scope>NUCLEOTIDE SEQUENCE [LARGE SCALE GENOMIC DNA]</scope>
    <source>
        <strain evidence="2 3">S7-754</strain>
    </source>
</reference>
<dbReference type="OrthoDB" id="9811332at2"/>
<dbReference type="Gene3D" id="3.40.50.150">
    <property type="entry name" value="Vaccinia Virus protein VP39"/>
    <property type="match status" value="1"/>
</dbReference>
<name>A0A1G7HZ18_9SPHN</name>
<accession>A0A1G7HZ18</accession>
<keyword evidence="3" id="KW-1185">Reference proteome</keyword>
<keyword evidence="2" id="KW-0489">Methyltransferase</keyword>
<dbReference type="EMBL" id="WSUT01000005">
    <property type="protein sequence ID" value="MWC44455.1"/>
    <property type="molecule type" value="Genomic_DNA"/>
</dbReference>
<evidence type="ECO:0000313" key="2">
    <source>
        <dbReference type="EMBL" id="SDF05369.1"/>
    </source>
</evidence>
<evidence type="ECO:0000313" key="3">
    <source>
        <dbReference type="Proteomes" id="UP000323502"/>
    </source>
</evidence>
<dbReference type="GO" id="GO:0008168">
    <property type="term" value="F:methyltransferase activity"/>
    <property type="evidence" value="ECO:0007669"/>
    <property type="project" value="UniProtKB-KW"/>
</dbReference>
<proteinExistence type="predicted"/>
<dbReference type="InterPro" id="IPR029063">
    <property type="entry name" value="SAM-dependent_MTases_sf"/>
</dbReference>
<dbReference type="Proteomes" id="UP000323502">
    <property type="component" value="Unassembled WGS sequence"/>
</dbReference>
<dbReference type="SUPFAM" id="SSF53335">
    <property type="entry name" value="S-adenosyl-L-methionine-dependent methyltransferases"/>
    <property type="match status" value="1"/>
</dbReference>
<organism evidence="2 3">
    <name type="scientific">Sphingomonas carotinifaciens</name>
    <dbReference type="NCBI Taxonomy" id="1166323"/>
    <lineage>
        <taxon>Bacteria</taxon>
        <taxon>Pseudomonadati</taxon>
        <taxon>Pseudomonadota</taxon>
        <taxon>Alphaproteobacteria</taxon>
        <taxon>Sphingomonadales</taxon>
        <taxon>Sphingomonadaceae</taxon>
        <taxon>Sphingomonas</taxon>
    </lineage>
</organism>
<protein>
    <submittedName>
        <fullName evidence="2">Macrocin-O-methyltransferase (TylF)</fullName>
    </submittedName>
</protein>
<dbReference type="EMBL" id="FNBI01000002">
    <property type="protein sequence ID" value="SDF05369.1"/>
    <property type="molecule type" value="Genomic_DNA"/>
</dbReference>
<sequence length="255" mass="28189">MMQTIGTGTGSLRTFGDWALRQMGIRDSVGAAHVALRRWGLAPWRPLVPEESFATCIDAALDRLFAADRDHQFGDYLEFGVSRGTSMAAVFHVLRRRGIDQNRLIGFDSFAGMPTGSEEEGWDAGAFASPLPLTRRHLRAKGVDLSAITLVKGWYSDTLTAATRANLTMSKASLVMVDCDTYSASVLALRFAAPLIRDRAVVVLDDWGWRAADGQPGQREAFVEFLTDNPTLRAAPLPAYFEHARVFLVERYEPH</sequence>
<evidence type="ECO:0000313" key="4">
    <source>
        <dbReference type="Proteomes" id="UP000436801"/>
    </source>
</evidence>
<dbReference type="AlphaFoldDB" id="A0A1G7HZ18"/>
<dbReference type="RefSeq" id="WP_149681538.1">
    <property type="nucleotide sequence ID" value="NZ_FNBI01000002.1"/>
</dbReference>
<evidence type="ECO:0000313" key="1">
    <source>
        <dbReference type="EMBL" id="MWC44455.1"/>
    </source>
</evidence>
<dbReference type="GO" id="GO:0032259">
    <property type="term" value="P:methylation"/>
    <property type="evidence" value="ECO:0007669"/>
    <property type="project" value="UniProtKB-KW"/>
</dbReference>
<dbReference type="Pfam" id="PF05711">
    <property type="entry name" value="TylF"/>
    <property type="match status" value="1"/>
</dbReference>
<dbReference type="InterPro" id="IPR008884">
    <property type="entry name" value="TylF_MeTrfase"/>
</dbReference>
<dbReference type="PANTHER" id="PTHR40036:SF1">
    <property type="entry name" value="MACROCIN O-METHYLTRANSFERASE"/>
    <property type="match status" value="1"/>
</dbReference>
<gene>
    <name evidence="1" type="ORF">GQR91_12430</name>
    <name evidence="2" type="ORF">SAMN05216557_10241</name>
</gene>
<dbReference type="PANTHER" id="PTHR40036">
    <property type="entry name" value="MACROCIN O-METHYLTRANSFERASE"/>
    <property type="match status" value="1"/>
</dbReference>
<keyword evidence="2" id="KW-0808">Transferase</keyword>